<name>A0A2N0WIZ9_9GAMM</name>
<dbReference type="RefSeq" id="WP_101235578.1">
    <property type="nucleotide sequence ID" value="NZ_CP158965.1"/>
</dbReference>
<dbReference type="SUPFAM" id="SSF56281">
    <property type="entry name" value="Metallo-hydrolase/oxidoreductase"/>
    <property type="match status" value="1"/>
</dbReference>
<dbReference type="GO" id="GO:0016787">
    <property type="term" value="F:hydrolase activity"/>
    <property type="evidence" value="ECO:0007669"/>
    <property type="project" value="UniProtKB-KW"/>
</dbReference>
<dbReference type="CDD" id="cd07742">
    <property type="entry name" value="metallo-hydrolase-like_MBL-fold"/>
    <property type="match status" value="1"/>
</dbReference>
<evidence type="ECO:0000256" key="4">
    <source>
        <dbReference type="ARBA" id="ARBA00022833"/>
    </source>
</evidence>
<dbReference type="Proteomes" id="UP000430404">
    <property type="component" value="Unassembled WGS sequence"/>
</dbReference>
<keyword evidence="3 6" id="KW-0378">Hydrolase</keyword>
<dbReference type="Gene3D" id="3.60.15.10">
    <property type="entry name" value="Ribonuclease Z/Hydroxyacylglutathione hydrolase-like"/>
    <property type="match status" value="1"/>
</dbReference>
<gene>
    <name evidence="7" type="ORF">ACI8B_50062</name>
    <name evidence="6" type="ORF">CW311_02800</name>
</gene>
<dbReference type="GO" id="GO:0046872">
    <property type="term" value="F:metal ion binding"/>
    <property type="evidence" value="ECO:0007669"/>
    <property type="project" value="UniProtKB-KW"/>
</dbReference>
<reference evidence="6 8" key="1">
    <citation type="submission" date="2017-12" db="EMBL/GenBank/DDBJ databases">
        <title>Draft Genome sequences of multiple microbial strains isolated from spacecraft associated surfaces.</title>
        <authorList>
            <person name="Seuylemezian A."/>
            <person name="Vaishampayan P."/>
            <person name="Venkateswaran K."/>
        </authorList>
    </citation>
    <scope>NUCLEOTIDE SEQUENCE [LARGE SCALE GENOMIC DNA]</scope>
    <source>
        <strain evidence="6 8">2P01AA</strain>
    </source>
</reference>
<proteinExistence type="inferred from homology"/>
<dbReference type="PANTHER" id="PTHR42978">
    <property type="entry name" value="QUORUM-QUENCHING LACTONASE YTNP-RELATED-RELATED"/>
    <property type="match status" value="1"/>
</dbReference>
<keyword evidence="2" id="KW-0479">Metal-binding</keyword>
<evidence type="ECO:0000256" key="3">
    <source>
        <dbReference type="ARBA" id="ARBA00022801"/>
    </source>
</evidence>
<sequence>MIYNIHHLHCGSFCPVCAPLFGQKGWKAHLVCHCLLIETDRGLVLIDTGLGLQDYLHTEQRLGPLLKQFGSIVPNLKLTAIQQIQKLGFNPSDVQHIFVTHLDFDHAGGISDFPNATVHLLAAEFNATQSLTAKGKLRYKTEQFKQHRHWNFAEHNDGEAWFNLQKVQGLPLFHDEILMIPLIGHTAGHCGIAIKKADGWVLFCGDAYYTHLELNPKNKLRALDLTERLLAEDNQLRLHNLKQLQYLAQHEPSIELICAHDPIEFSRYQ</sequence>
<dbReference type="Pfam" id="PF00753">
    <property type="entry name" value="Lactamase_B"/>
    <property type="match status" value="1"/>
</dbReference>
<dbReference type="InterPro" id="IPR036866">
    <property type="entry name" value="RibonucZ/Hydroxyglut_hydro"/>
</dbReference>
<protein>
    <submittedName>
        <fullName evidence="6">MBL fold metallo-hydrolase</fullName>
    </submittedName>
</protein>
<keyword evidence="4" id="KW-0862">Zinc</keyword>
<dbReference type="InterPro" id="IPR051013">
    <property type="entry name" value="MBL_superfamily_lactonases"/>
</dbReference>
<accession>A0A2N0WIZ9</accession>
<reference evidence="7 9" key="2">
    <citation type="submission" date="2019-10" db="EMBL/GenBank/DDBJ databases">
        <authorList>
            <person name="Karimi E."/>
        </authorList>
    </citation>
    <scope>NUCLEOTIDE SEQUENCE [LARGE SCALE GENOMIC DNA]</scope>
    <source>
        <strain evidence="7">Acinetobacter sp. 8BE</strain>
    </source>
</reference>
<evidence type="ECO:0000313" key="8">
    <source>
        <dbReference type="Proteomes" id="UP000233553"/>
    </source>
</evidence>
<dbReference type="EMBL" id="PISJ01000003">
    <property type="protein sequence ID" value="PKF36117.1"/>
    <property type="molecule type" value="Genomic_DNA"/>
</dbReference>
<organism evidence="6 8">
    <name type="scientific">Acinetobacter proteolyticus</name>
    <dbReference type="NCBI Taxonomy" id="1776741"/>
    <lineage>
        <taxon>Bacteria</taxon>
        <taxon>Pseudomonadati</taxon>
        <taxon>Pseudomonadota</taxon>
        <taxon>Gammaproteobacteria</taxon>
        <taxon>Moraxellales</taxon>
        <taxon>Moraxellaceae</taxon>
        <taxon>Acinetobacter</taxon>
    </lineage>
</organism>
<evidence type="ECO:0000256" key="2">
    <source>
        <dbReference type="ARBA" id="ARBA00022723"/>
    </source>
</evidence>
<accession>A0A653KAQ7</accession>
<comment type="similarity">
    <text evidence="1">Belongs to the metallo-beta-lactamase superfamily.</text>
</comment>
<evidence type="ECO:0000313" key="6">
    <source>
        <dbReference type="EMBL" id="PKF36117.1"/>
    </source>
</evidence>
<evidence type="ECO:0000256" key="1">
    <source>
        <dbReference type="ARBA" id="ARBA00007749"/>
    </source>
</evidence>
<evidence type="ECO:0000259" key="5">
    <source>
        <dbReference type="SMART" id="SM00849"/>
    </source>
</evidence>
<evidence type="ECO:0000313" key="7">
    <source>
        <dbReference type="EMBL" id="VXA57575.1"/>
    </source>
</evidence>
<evidence type="ECO:0000313" key="9">
    <source>
        <dbReference type="Proteomes" id="UP000430404"/>
    </source>
</evidence>
<dbReference type="EMBL" id="CABWKZ010000045">
    <property type="protein sequence ID" value="VXA57575.1"/>
    <property type="molecule type" value="Genomic_DNA"/>
</dbReference>
<dbReference type="SMART" id="SM00849">
    <property type="entry name" value="Lactamase_B"/>
    <property type="match status" value="1"/>
</dbReference>
<dbReference type="Proteomes" id="UP000233553">
    <property type="component" value="Unassembled WGS sequence"/>
</dbReference>
<dbReference type="AlphaFoldDB" id="A0A2N0WIZ9"/>
<feature type="domain" description="Metallo-beta-lactamase" evidence="5">
    <location>
        <begin position="31"/>
        <end position="260"/>
    </location>
</feature>
<dbReference type="InterPro" id="IPR001279">
    <property type="entry name" value="Metallo-B-lactamas"/>
</dbReference>
<dbReference type="PANTHER" id="PTHR42978:SF3">
    <property type="entry name" value="BLR3078 PROTEIN"/>
    <property type="match status" value="1"/>
</dbReference>